<feature type="region of interest" description="Disordered" evidence="1">
    <location>
        <begin position="40"/>
        <end position="76"/>
    </location>
</feature>
<organism evidence="2 3">
    <name type="scientific">Nocardia farcinica</name>
    <dbReference type="NCBI Taxonomy" id="37329"/>
    <lineage>
        <taxon>Bacteria</taxon>
        <taxon>Bacillati</taxon>
        <taxon>Actinomycetota</taxon>
        <taxon>Actinomycetes</taxon>
        <taxon>Mycobacteriales</taxon>
        <taxon>Nocardiaceae</taxon>
        <taxon>Nocardia</taxon>
    </lineage>
</organism>
<feature type="compositionally biased region" description="Pro residues" evidence="1">
    <location>
        <begin position="231"/>
        <end position="240"/>
    </location>
</feature>
<name>A0A0H5PBH4_NOCFR</name>
<evidence type="ECO:0000256" key="1">
    <source>
        <dbReference type="SAM" id="MobiDB-lite"/>
    </source>
</evidence>
<sequence length="259" mass="25449">MVVRGAVVGVLAVIGVAVLGCAEDGSPAGREPVTRAGAGAVTQDDSEGGPQAPGMPEGGNSQGAPGNPGGQQQGRVAKGLPVDLGEYQFSFQNTAQSVAEVLAGRVAVGCRAQGLPADCVQVRVVVDPAAVEPECPNPSGDETTYPAGTVLLSSASGVNGIDRPFPSGGIGPKATAAPGETVTVYGVPCRAAVTTAGPTTDTGPSTPESTPPESTPPESTPPRATTTEPIEPGPIEPGPTEPANRLPEGTPAATEPGHG</sequence>
<evidence type="ECO:0000313" key="2">
    <source>
        <dbReference type="EMBL" id="CRY79946.1"/>
    </source>
</evidence>
<evidence type="ECO:0000313" key="3">
    <source>
        <dbReference type="Proteomes" id="UP000057820"/>
    </source>
</evidence>
<feature type="compositionally biased region" description="Pro residues" evidence="1">
    <location>
        <begin position="209"/>
        <end position="220"/>
    </location>
</feature>
<keyword evidence="2" id="KW-0614">Plasmid</keyword>
<feature type="region of interest" description="Disordered" evidence="1">
    <location>
        <begin position="194"/>
        <end position="259"/>
    </location>
</feature>
<dbReference type="EMBL" id="LN868939">
    <property type="protein sequence ID" value="CRY79946.1"/>
    <property type="molecule type" value="Genomic_DNA"/>
</dbReference>
<geneLocation type="plasmid" evidence="2">
    <name>2</name>
</geneLocation>
<dbReference type="KEGG" id="nfr:ERS450000_03594"/>
<protein>
    <submittedName>
        <fullName evidence="2">Uncharacterized protein</fullName>
    </submittedName>
</protein>
<proteinExistence type="predicted"/>
<accession>A0A0H5PBH4</accession>
<feature type="compositionally biased region" description="Low complexity" evidence="1">
    <location>
        <begin position="221"/>
        <end position="230"/>
    </location>
</feature>
<dbReference type="Proteomes" id="UP000057820">
    <property type="component" value="Plasmid 2"/>
</dbReference>
<feature type="compositionally biased region" description="Low complexity" evidence="1">
    <location>
        <begin position="194"/>
        <end position="208"/>
    </location>
</feature>
<reference evidence="3" key="1">
    <citation type="submission" date="2015-03" db="EMBL/GenBank/DDBJ databases">
        <authorList>
            <consortium name="Pathogen Informatics"/>
        </authorList>
    </citation>
    <scope>NUCLEOTIDE SEQUENCE [LARGE SCALE GENOMIC DNA]</scope>
    <source>
        <strain evidence="3">NCTC11134</strain>
        <plasmid evidence="3">2</plasmid>
    </source>
</reference>
<dbReference type="AlphaFoldDB" id="A0A0H5PBH4"/>
<dbReference type="PROSITE" id="PS51257">
    <property type="entry name" value="PROKAR_LIPOPROTEIN"/>
    <property type="match status" value="1"/>
</dbReference>
<feature type="compositionally biased region" description="Gly residues" evidence="1">
    <location>
        <begin position="56"/>
        <end position="72"/>
    </location>
</feature>
<gene>
    <name evidence="2" type="ORF">ERS450000_03594</name>
</gene>